<dbReference type="SUPFAM" id="SSF53756">
    <property type="entry name" value="UDP-Glycosyltransferase/glycogen phosphorylase"/>
    <property type="match status" value="1"/>
</dbReference>
<feature type="transmembrane region" description="Helical" evidence="1">
    <location>
        <begin position="89"/>
        <end position="109"/>
    </location>
</feature>
<dbReference type="InterPro" id="IPR013969">
    <property type="entry name" value="Oligosacch_biosynth_Alg14"/>
</dbReference>
<keyword evidence="1" id="KW-0472">Membrane</keyword>
<sequence>MGSRVDNVDKVGQQLLLVGSSGGHLAQLLALKPWYETWQRCWVTFDTPEAVSLLAGEDLIPAYHPTTRNVRNLLRNALLAARVLRRRRIAAVVTTGAGVALPFVVLARLRRIPTVYIEVYDRIDTPTLTARLCRPFLSKMLVQWDEQRRQYPEATVVGTLL</sequence>
<keyword evidence="3" id="KW-1185">Reference proteome</keyword>
<accession>A0A9X0I9A4</accession>
<dbReference type="GO" id="GO:0006488">
    <property type="term" value="P:dolichol-linked oligosaccharide biosynthetic process"/>
    <property type="evidence" value="ECO:0007669"/>
    <property type="project" value="InterPro"/>
</dbReference>
<name>A0A9X0I9A4_9ACTN</name>
<evidence type="ECO:0000313" key="3">
    <source>
        <dbReference type="Proteomes" id="UP000053246"/>
    </source>
</evidence>
<reference evidence="2 3" key="1">
    <citation type="submission" date="2015-10" db="EMBL/GenBank/DDBJ databases">
        <authorList>
            <person name="Ju K.-S."/>
            <person name="Doroghazi J.R."/>
            <person name="Metcalf W.W."/>
        </authorList>
    </citation>
    <scope>NUCLEOTIDE SEQUENCE [LARGE SCALE GENOMIC DNA]</scope>
    <source>
        <strain evidence="2 3">NRRL B-24793</strain>
    </source>
</reference>
<organism evidence="2 3">
    <name type="scientific">Micromonospora maris</name>
    <dbReference type="NCBI Taxonomy" id="1003110"/>
    <lineage>
        <taxon>Bacteria</taxon>
        <taxon>Bacillati</taxon>
        <taxon>Actinomycetota</taxon>
        <taxon>Actinomycetes</taxon>
        <taxon>Micromonosporales</taxon>
        <taxon>Micromonosporaceae</taxon>
        <taxon>Micromonospora</taxon>
    </lineage>
</organism>
<keyword evidence="1" id="KW-0812">Transmembrane</keyword>
<keyword evidence="1" id="KW-1133">Transmembrane helix</keyword>
<evidence type="ECO:0000256" key="1">
    <source>
        <dbReference type="SAM" id="Phobius"/>
    </source>
</evidence>
<dbReference type="Proteomes" id="UP000053246">
    <property type="component" value="Unassembled WGS sequence"/>
</dbReference>
<gene>
    <name evidence="2" type="ORF">ADL17_10300</name>
</gene>
<dbReference type="Pfam" id="PF08660">
    <property type="entry name" value="Alg14"/>
    <property type="match status" value="1"/>
</dbReference>
<evidence type="ECO:0000313" key="2">
    <source>
        <dbReference type="EMBL" id="KUJ49313.1"/>
    </source>
</evidence>
<dbReference type="Gene3D" id="3.40.50.2000">
    <property type="entry name" value="Glycogen Phosphorylase B"/>
    <property type="match status" value="1"/>
</dbReference>
<dbReference type="AlphaFoldDB" id="A0A9X0I9A4"/>
<proteinExistence type="predicted"/>
<comment type="caution">
    <text evidence="2">The sequence shown here is derived from an EMBL/GenBank/DDBJ whole genome shotgun (WGS) entry which is preliminary data.</text>
</comment>
<dbReference type="EMBL" id="LMWI01000001">
    <property type="protein sequence ID" value="KUJ49313.1"/>
    <property type="molecule type" value="Genomic_DNA"/>
</dbReference>
<protein>
    <submittedName>
        <fullName evidence="2">Polysaccharide biosynthesis protein</fullName>
    </submittedName>
</protein>